<gene>
    <name evidence="1" type="ORF">NQV15_09220</name>
</gene>
<name>A0ABY5M5J5_9ACTN</name>
<accession>A0ABY5M5J5</accession>
<keyword evidence="2" id="KW-1185">Reference proteome</keyword>
<dbReference type="Proteomes" id="UP001316184">
    <property type="component" value="Chromosome"/>
</dbReference>
<proteinExistence type="predicted"/>
<sequence>MTDRPARPGGPPIITVLVLADDFSGALAYALDYALFRPAAVRAVRVPGAALMHPPAPIPIRDVGGNAGASLMRLSTSSERMVAQTGGRDPRGVLAQLRQSTHSPLVEVDRDGAVVRFTDPWHWSRSLRGSAAG</sequence>
<evidence type="ECO:0000313" key="1">
    <source>
        <dbReference type="EMBL" id="UUP12042.1"/>
    </source>
</evidence>
<dbReference type="EMBL" id="CP102173">
    <property type="protein sequence ID" value="UUP12042.1"/>
    <property type="molecule type" value="Genomic_DNA"/>
</dbReference>
<protein>
    <submittedName>
        <fullName evidence="1">Uncharacterized protein</fullName>
    </submittedName>
</protein>
<dbReference type="RefSeq" id="WP_232399528.1">
    <property type="nucleotide sequence ID" value="NZ_CP102173.1"/>
</dbReference>
<evidence type="ECO:0000313" key="2">
    <source>
        <dbReference type="Proteomes" id="UP001316184"/>
    </source>
</evidence>
<organism evidence="1 2">
    <name type="scientific">Aeromicrobium wangtongii</name>
    <dbReference type="NCBI Taxonomy" id="2969247"/>
    <lineage>
        <taxon>Bacteria</taxon>
        <taxon>Bacillati</taxon>
        <taxon>Actinomycetota</taxon>
        <taxon>Actinomycetes</taxon>
        <taxon>Propionibacteriales</taxon>
        <taxon>Nocardioidaceae</taxon>
        <taxon>Aeromicrobium</taxon>
    </lineage>
</organism>
<reference evidence="1 2" key="1">
    <citation type="submission" date="2022-08" db="EMBL/GenBank/DDBJ databases">
        <title>novel species in genus Aeromicrobium.</title>
        <authorList>
            <person name="Ye L."/>
        </authorList>
    </citation>
    <scope>NUCLEOTIDE SEQUENCE [LARGE SCALE GENOMIC DNA]</scope>
    <source>
        <strain evidence="2">zg-Y1379</strain>
    </source>
</reference>